<organism evidence="3 4">
    <name type="scientific">Phlebiopsis gigantea (strain 11061_1 CR5-6)</name>
    <name type="common">White-rot fungus</name>
    <name type="synonym">Peniophora gigantea</name>
    <dbReference type="NCBI Taxonomy" id="745531"/>
    <lineage>
        <taxon>Eukaryota</taxon>
        <taxon>Fungi</taxon>
        <taxon>Dikarya</taxon>
        <taxon>Basidiomycota</taxon>
        <taxon>Agaricomycotina</taxon>
        <taxon>Agaricomycetes</taxon>
        <taxon>Polyporales</taxon>
        <taxon>Phanerochaetaceae</taxon>
        <taxon>Phlebiopsis</taxon>
    </lineage>
</organism>
<accession>A0A0C3SD84</accession>
<dbReference type="Proteomes" id="UP000053257">
    <property type="component" value="Unassembled WGS sequence"/>
</dbReference>
<dbReference type="InterPro" id="IPR000008">
    <property type="entry name" value="C2_dom"/>
</dbReference>
<evidence type="ECO:0000256" key="1">
    <source>
        <dbReference type="SAM" id="MobiDB-lite"/>
    </source>
</evidence>
<sequence length="568" mass="63632">MASSETLYICKITFLKVTDVPVADFHNLSCDPYLQATLSTDTSAQRSDDVPPTLTYRTHTCRSTLNPVFNATWIVSGIPESGFLLSVRLRDEDPGNYDDDLGKTVLRIPNEGEGTLQEGWRSGEREYKVKKRKSSVMSQLFTCTARVLTRGDIGRHVRLWIHVEVLSKAGNQDDKRMYTVGPRRYVRHFSPLIGRFLGSANSPDGGRNETKVKPTAFIANRIQLAGPAPSTLRHRYVGFAPFVKAMFRRTGIRGIILHHTLHKQHLSIYKWDKNVVWGVIGDDEKEPQGEEQDHVRDTEAEKSVHEQFKEEQPKEENVIASDSIAMARQFLRMTSHGTHGRIFTYVIMLDGEMRFTATGEQISVQFLSKHTMHSDIAIEIAYSGEFFIRPLRHCRRAVDHAESNPEDNEPADDHSSPDEFDDDNPSDDPALYELVIDNDSGTYRPRKELLPTLHSYLASPRNFGALGRVTAIQAFDDRLKRWKEKRKKAKQGEEVVQAGSISSNASASSSSSSVSGVSGAEGVTTGDMRAVVEEDAKRARENQDQDVEAKVEEKEAGLAQDASQSSSH</sequence>
<reference evidence="3 4" key="1">
    <citation type="journal article" date="2014" name="PLoS Genet.">
        <title>Analysis of the Phlebiopsis gigantea genome, transcriptome and secretome provides insight into its pioneer colonization strategies of wood.</title>
        <authorList>
            <person name="Hori C."/>
            <person name="Ishida T."/>
            <person name="Igarashi K."/>
            <person name="Samejima M."/>
            <person name="Suzuki H."/>
            <person name="Master E."/>
            <person name="Ferreira P."/>
            <person name="Ruiz-Duenas F.J."/>
            <person name="Held B."/>
            <person name="Canessa P."/>
            <person name="Larrondo L.F."/>
            <person name="Schmoll M."/>
            <person name="Druzhinina I.S."/>
            <person name="Kubicek C.P."/>
            <person name="Gaskell J.A."/>
            <person name="Kersten P."/>
            <person name="St John F."/>
            <person name="Glasner J."/>
            <person name="Sabat G."/>
            <person name="Splinter BonDurant S."/>
            <person name="Syed K."/>
            <person name="Yadav J."/>
            <person name="Mgbeahuruike A.C."/>
            <person name="Kovalchuk A."/>
            <person name="Asiegbu F.O."/>
            <person name="Lackner G."/>
            <person name="Hoffmeister D."/>
            <person name="Rencoret J."/>
            <person name="Gutierrez A."/>
            <person name="Sun H."/>
            <person name="Lindquist E."/>
            <person name="Barry K."/>
            <person name="Riley R."/>
            <person name="Grigoriev I.V."/>
            <person name="Henrissat B."/>
            <person name="Kues U."/>
            <person name="Berka R.M."/>
            <person name="Martinez A.T."/>
            <person name="Covert S.F."/>
            <person name="Blanchette R.A."/>
            <person name="Cullen D."/>
        </authorList>
    </citation>
    <scope>NUCLEOTIDE SEQUENCE [LARGE SCALE GENOMIC DNA]</scope>
    <source>
        <strain evidence="3 4">11061_1 CR5-6</strain>
    </source>
</reference>
<evidence type="ECO:0000259" key="2">
    <source>
        <dbReference type="PROSITE" id="PS50004"/>
    </source>
</evidence>
<gene>
    <name evidence="3" type="ORF">PHLGIDRAFT_126332</name>
</gene>
<feature type="compositionally biased region" description="Basic and acidic residues" evidence="1">
    <location>
        <begin position="530"/>
        <end position="556"/>
    </location>
</feature>
<feature type="region of interest" description="Disordered" evidence="1">
    <location>
        <begin position="284"/>
        <end position="316"/>
    </location>
</feature>
<dbReference type="PROSITE" id="PS50004">
    <property type="entry name" value="C2"/>
    <property type="match status" value="1"/>
</dbReference>
<evidence type="ECO:0000313" key="3">
    <source>
        <dbReference type="EMBL" id="KIP09460.1"/>
    </source>
</evidence>
<keyword evidence="4" id="KW-1185">Reference proteome</keyword>
<dbReference type="STRING" id="745531.A0A0C3SD84"/>
<feature type="domain" description="C2" evidence="2">
    <location>
        <begin position="1"/>
        <end position="121"/>
    </location>
</feature>
<dbReference type="OrthoDB" id="73919at2759"/>
<feature type="region of interest" description="Disordered" evidence="1">
    <location>
        <begin position="399"/>
        <end position="431"/>
    </location>
</feature>
<dbReference type="GO" id="GO:0010628">
    <property type="term" value="P:positive regulation of gene expression"/>
    <property type="evidence" value="ECO:0007669"/>
    <property type="project" value="TreeGrafter"/>
</dbReference>
<dbReference type="InterPro" id="IPR035892">
    <property type="entry name" value="C2_domain_sf"/>
</dbReference>
<dbReference type="HOGENOM" id="CLU_022666_2_0_1"/>
<feature type="compositionally biased region" description="Low complexity" evidence="1">
    <location>
        <begin position="498"/>
        <end position="523"/>
    </location>
</feature>
<dbReference type="AlphaFoldDB" id="A0A0C3SD84"/>
<feature type="compositionally biased region" description="Basic and acidic residues" evidence="1">
    <location>
        <begin position="286"/>
        <end position="316"/>
    </location>
</feature>
<proteinExistence type="predicted"/>
<dbReference type="PANTHER" id="PTHR47800">
    <property type="entry name" value="C2 DOMAIN-CONTAINING PROTEIN"/>
    <property type="match status" value="1"/>
</dbReference>
<protein>
    <recommendedName>
        <fullName evidence="2">C2 domain-containing protein</fullName>
    </recommendedName>
</protein>
<dbReference type="PANTHER" id="PTHR47800:SF5">
    <property type="entry name" value="FER-1-LIKE PROTEIN 6"/>
    <property type="match status" value="1"/>
</dbReference>
<dbReference type="Gene3D" id="2.60.40.150">
    <property type="entry name" value="C2 domain"/>
    <property type="match status" value="1"/>
</dbReference>
<dbReference type="SUPFAM" id="SSF49562">
    <property type="entry name" value="C2 domain (Calcium/lipid-binding domain, CaLB)"/>
    <property type="match status" value="1"/>
</dbReference>
<dbReference type="SMART" id="SM00239">
    <property type="entry name" value="C2"/>
    <property type="match status" value="1"/>
</dbReference>
<evidence type="ECO:0000313" key="4">
    <source>
        <dbReference type="Proteomes" id="UP000053257"/>
    </source>
</evidence>
<feature type="region of interest" description="Disordered" evidence="1">
    <location>
        <begin position="486"/>
        <end position="568"/>
    </location>
</feature>
<dbReference type="EMBL" id="KN840466">
    <property type="protein sequence ID" value="KIP09460.1"/>
    <property type="molecule type" value="Genomic_DNA"/>
</dbReference>
<dbReference type="Pfam" id="PF00168">
    <property type="entry name" value="C2"/>
    <property type="match status" value="1"/>
</dbReference>
<name>A0A0C3SD84_PHLG1</name>